<protein>
    <submittedName>
        <fullName evidence="1">Sporulation protein</fullName>
    </submittedName>
</protein>
<dbReference type="PANTHER" id="PTHR40053:SF1">
    <property type="entry name" value="SPORULATION-CONTROL PROTEIN SPO0M"/>
    <property type="match status" value="1"/>
</dbReference>
<dbReference type="RefSeq" id="WP_153402439.1">
    <property type="nucleotide sequence ID" value="NZ_ML762427.1"/>
</dbReference>
<evidence type="ECO:0000313" key="2">
    <source>
        <dbReference type="Proteomes" id="UP000480246"/>
    </source>
</evidence>
<name>A0A7C8KR26_9BACI</name>
<dbReference type="Proteomes" id="UP000480246">
    <property type="component" value="Unassembled WGS sequence"/>
</dbReference>
<dbReference type="Pfam" id="PF07070">
    <property type="entry name" value="Spo0M"/>
    <property type="match status" value="1"/>
</dbReference>
<proteinExistence type="predicted"/>
<reference evidence="1 2" key="1">
    <citation type="submission" date="2019-10" db="EMBL/GenBank/DDBJ databases">
        <title>Gracilibacillus sp. nov. isolated from rice seeds.</title>
        <authorList>
            <person name="He S."/>
        </authorList>
    </citation>
    <scope>NUCLEOTIDE SEQUENCE [LARGE SCALE GENOMIC DNA]</scope>
    <source>
        <strain evidence="1 2">TD8</strain>
    </source>
</reference>
<accession>A0A7C8KR26</accession>
<gene>
    <name evidence="1" type="ORF">F9U64_07815</name>
</gene>
<organism evidence="1 2">
    <name type="scientific">Gracilibacillus oryzae</name>
    <dbReference type="NCBI Taxonomy" id="1672701"/>
    <lineage>
        <taxon>Bacteria</taxon>
        <taxon>Bacillati</taxon>
        <taxon>Bacillota</taxon>
        <taxon>Bacilli</taxon>
        <taxon>Bacillales</taxon>
        <taxon>Bacillaceae</taxon>
        <taxon>Gracilibacillus</taxon>
    </lineage>
</organism>
<dbReference type="PANTHER" id="PTHR40053">
    <property type="entry name" value="SPORULATION-CONTROL PROTEIN SPO0M"/>
    <property type="match status" value="1"/>
</dbReference>
<sequence length="252" mass="29199">MFKKLLASAGIGSAEVDTQLINDQLSPGDILKGKVVIKGGRTEQQVDRINLFVMTEALRERDDKKYYEKVVLHRFALNQSFTINAEERKEIDFDFELPIHTPPTINRTRVWVQTGLDIPQAIDPNDRDYLHVTPHFYMDTAIRAITDNLGFDLRKVEMEHSRRHGYIQEFEFRPSAEFRSDLDELEAVFFVKEDSMDIVLQVDRRAKSLGSLFAEALDMDESNVRMSLSRSEIEQGPAYVAEKIRDLIRQYI</sequence>
<dbReference type="AlphaFoldDB" id="A0A7C8KR26"/>
<keyword evidence="2" id="KW-1185">Reference proteome</keyword>
<comment type="caution">
    <text evidence="1">The sequence shown here is derived from an EMBL/GenBank/DDBJ whole genome shotgun (WGS) entry which is preliminary data.</text>
</comment>
<dbReference type="EMBL" id="WEID01000035">
    <property type="protein sequence ID" value="KAB8137832.1"/>
    <property type="molecule type" value="Genomic_DNA"/>
</dbReference>
<evidence type="ECO:0000313" key="1">
    <source>
        <dbReference type="EMBL" id="KAB8137832.1"/>
    </source>
</evidence>
<dbReference type="InterPro" id="IPR009776">
    <property type="entry name" value="Spore_0_M"/>
</dbReference>
<dbReference type="OrthoDB" id="2351239at2"/>